<evidence type="ECO:0000313" key="3">
    <source>
        <dbReference type="EMBL" id="TDQ63869.1"/>
    </source>
</evidence>
<dbReference type="PANTHER" id="PTHR43187:SF1">
    <property type="entry name" value="GLUTAMINE AMIDOTRANSFERASE DUG3-RELATED"/>
    <property type="match status" value="1"/>
</dbReference>
<dbReference type="CDD" id="cd01908">
    <property type="entry name" value="YafJ"/>
    <property type="match status" value="1"/>
</dbReference>
<keyword evidence="1 3" id="KW-0315">Glutamine amidotransferase</keyword>
<dbReference type="InterPro" id="IPR029055">
    <property type="entry name" value="Ntn_hydrolases_N"/>
</dbReference>
<dbReference type="PROSITE" id="PS51278">
    <property type="entry name" value="GATASE_TYPE_2"/>
    <property type="match status" value="1"/>
</dbReference>
<evidence type="ECO:0000313" key="4">
    <source>
        <dbReference type="Proteomes" id="UP000295391"/>
    </source>
</evidence>
<proteinExistence type="predicted"/>
<dbReference type="InterPro" id="IPR017932">
    <property type="entry name" value="GATase_2_dom"/>
</dbReference>
<keyword evidence="4" id="KW-1185">Reference proteome</keyword>
<keyword evidence="3" id="KW-0808">Transferase</keyword>
<accession>A0A4R6VJR0</accession>
<reference evidence="3 4" key="1">
    <citation type="submission" date="2019-03" db="EMBL/GenBank/DDBJ databases">
        <title>Genomic Encyclopedia of Type Strains, Phase III (KMG-III): the genomes of soil and plant-associated and newly described type strains.</title>
        <authorList>
            <person name="Whitman W."/>
        </authorList>
    </citation>
    <scope>NUCLEOTIDE SEQUENCE [LARGE SCALE GENOMIC DNA]</scope>
    <source>
        <strain evidence="3 4">CGMCC 1.7002</strain>
    </source>
</reference>
<dbReference type="Proteomes" id="UP000295391">
    <property type="component" value="Unassembled WGS sequence"/>
</dbReference>
<dbReference type="PANTHER" id="PTHR43187">
    <property type="entry name" value="GLUTAMINE AMIDOTRANSFERASE DUG3-RELATED"/>
    <property type="match status" value="1"/>
</dbReference>
<protein>
    <submittedName>
        <fullName evidence="3">Glutamine amidotransferase</fullName>
    </submittedName>
</protein>
<dbReference type="SUPFAM" id="SSF56235">
    <property type="entry name" value="N-terminal nucleophile aminohydrolases (Ntn hydrolases)"/>
    <property type="match status" value="1"/>
</dbReference>
<organism evidence="3 4">
    <name type="scientific">Maritalea mobilis</name>
    <dbReference type="NCBI Taxonomy" id="483324"/>
    <lineage>
        <taxon>Bacteria</taxon>
        <taxon>Pseudomonadati</taxon>
        <taxon>Pseudomonadota</taxon>
        <taxon>Alphaproteobacteria</taxon>
        <taxon>Hyphomicrobiales</taxon>
        <taxon>Devosiaceae</taxon>
        <taxon>Maritalea</taxon>
    </lineage>
</organism>
<evidence type="ECO:0000256" key="1">
    <source>
        <dbReference type="ARBA" id="ARBA00022962"/>
    </source>
</evidence>
<gene>
    <name evidence="3" type="ORF">ATL17_1878</name>
</gene>
<dbReference type="EMBL" id="SNYR01000002">
    <property type="protein sequence ID" value="TDQ63869.1"/>
    <property type="molecule type" value="Genomic_DNA"/>
</dbReference>
<feature type="domain" description="Glutamine amidotransferase type-2" evidence="2">
    <location>
        <begin position="2"/>
        <end position="263"/>
    </location>
</feature>
<comment type="caution">
    <text evidence="3">The sequence shown here is derived from an EMBL/GenBank/DDBJ whole genome shotgun (WGS) entry which is preliminary data.</text>
</comment>
<dbReference type="InterPro" id="IPR026869">
    <property type="entry name" value="EgtC-like"/>
</dbReference>
<dbReference type="RefSeq" id="WP_166638977.1">
    <property type="nucleotide sequence ID" value="NZ_SNYR01000002.1"/>
</dbReference>
<sequence length="263" mass="29723">MCRWIAYLGQPTHMEDYLYDGERALCGQALKSYEAKLGVHGDGGGLGWYDRKPFPGLYRNAGPAWGDPNLRELTAQLESHLFFAHVRASTGAPNIFVNCHPFRCDNWLFMHNGQIGDFERVKRVLAQKLDDESYQMRQGDTDSELIFALLCTNGLKRDPLRAIEATIDQILTHMRKAKISDPFRATFALADGEHIWAVRWSSDAHAPSLYQRLHCDHLLLASEPLDEEKSNWLEVPANAVVHAARQANGKISISQSFLFEKVA</sequence>
<dbReference type="Pfam" id="PF13230">
    <property type="entry name" value="GATase_4"/>
    <property type="match status" value="1"/>
</dbReference>
<dbReference type="GO" id="GO:0016740">
    <property type="term" value="F:transferase activity"/>
    <property type="evidence" value="ECO:0007669"/>
    <property type="project" value="UniProtKB-KW"/>
</dbReference>
<name>A0A4R6VJR0_9HYPH</name>
<dbReference type="Gene3D" id="3.60.20.10">
    <property type="entry name" value="Glutamine Phosphoribosylpyrophosphate, subunit 1, domain 1"/>
    <property type="match status" value="1"/>
</dbReference>
<dbReference type="InterPro" id="IPR052373">
    <property type="entry name" value="Gamma-glu_amide_hydrolase"/>
</dbReference>
<evidence type="ECO:0000259" key="2">
    <source>
        <dbReference type="PROSITE" id="PS51278"/>
    </source>
</evidence>
<dbReference type="AlphaFoldDB" id="A0A4R6VJR0"/>